<name>A0ABW1KVP5_9PROT</name>
<dbReference type="RefSeq" id="WP_379882733.1">
    <property type="nucleotide sequence ID" value="NZ_JBHPON010000002.1"/>
</dbReference>
<dbReference type="SUPFAM" id="SSF103025">
    <property type="entry name" value="Folate-binding domain"/>
    <property type="match status" value="1"/>
</dbReference>
<dbReference type="PANTHER" id="PTHR43757">
    <property type="entry name" value="AMINOMETHYLTRANSFERASE"/>
    <property type="match status" value="1"/>
</dbReference>
<evidence type="ECO:0000259" key="2">
    <source>
        <dbReference type="Pfam" id="PF08669"/>
    </source>
</evidence>
<dbReference type="EMBL" id="JBHPON010000002">
    <property type="protein sequence ID" value="MFC6036039.1"/>
    <property type="molecule type" value="Genomic_DNA"/>
</dbReference>
<evidence type="ECO:0000313" key="3">
    <source>
        <dbReference type="EMBL" id="MFC6036039.1"/>
    </source>
</evidence>
<keyword evidence="4" id="KW-1185">Reference proteome</keyword>
<dbReference type="Gene3D" id="3.30.1360.120">
    <property type="entry name" value="Probable tRNA modification gtpase trme, domain 1"/>
    <property type="match status" value="1"/>
</dbReference>
<dbReference type="PANTHER" id="PTHR43757:SF2">
    <property type="entry name" value="AMINOMETHYLTRANSFERASE, MITOCHONDRIAL"/>
    <property type="match status" value="1"/>
</dbReference>
<sequence length="390" mass="40938">MIFPAEDFFTDAPRPTPLFSAVASESEANLWTTINGWTAARVYSSVSNEYETAKSGAALADLGPLARYAVRGAEAAEFLGRLTTAPAVNLHVGESARGLMLNDAGYVIDLAEVSRLSDDLFLLTLPAPHARHIALASRGMAVEANDISGDVAALGIFGPQTAGVLSAAGLKSVNETTAASGVLRGVETAARPIQFGAMPGVELIFPKEEALTIWERIIRRGAGAPIGLDALEVLRLEAGAPRPGLDFTPAGRAGASPRTPEELGLAHLAPLDRGWFNGRRALLEKAGKPRRRLRAFAIDAEQASPGAAVFGDGKPQGRVTSCAWSPARKRVIALADMDAASAGNTYEISSSDPAAPRLPAARLETVESSLAKAFADEQGYTQGLATDFRR</sequence>
<dbReference type="SUPFAM" id="SSF101790">
    <property type="entry name" value="Aminomethyltransferase beta-barrel domain"/>
    <property type="match status" value="1"/>
</dbReference>
<comment type="caution">
    <text evidence="3">The sequence shown here is derived from an EMBL/GenBank/DDBJ whole genome shotgun (WGS) entry which is preliminary data.</text>
</comment>
<dbReference type="PIRSF" id="PIRSF006487">
    <property type="entry name" value="GcvT"/>
    <property type="match status" value="1"/>
</dbReference>
<dbReference type="Pfam" id="PF08669">
    <property type="entry name" value="GCV_T_C"/>
    <property type="match status" value="1"/>
</dbReference>
<organism evidence="3 4">
    <name type="scientific">Hyphococcus aureus</name>
    <dbReference type="NCBI Taxonomy" id="2666033"/>
    <lineage>
        <taxon>Bacteria</taxon>
        <taxon>Pseudomonadati</taxon>
        <taxon>Pseudomonadota</taxon>
        <taxon>Alphaproteobacteria</taxon>
        <taxon>Parvularculales</taxon>
        <taxon>Parvularculaceae</taxon>
        <taxon>Hyphococcus</taxon>
    </lineage>
</organism>
<feature type="domain" description="Aminomethyltransferase C-terminal" evidence="2">
    <location>
        <begin position="291"/>
        <end position="349"/>
    </location>
</feature>
<dbReference type="Proteomes" id="UP001596116">
    <property type="component" value="Unassembled WGS sequence"/>
</dbReference>
<dbReference type="InterPro" id="IPR029043">
    <property type="entry name" value="GcvT/YgfZ_C"/>
</dbReference>
<reference evidence="3 4" key="1">
    <citation type="submission" date="2024-09" db="EMBL/GenBank/DDBJ databases">
        <authorList>
            <person name="Zhang Z.-H."/>
        </authorList>
    </citation>
    <scope>NUCLEOTIDE SEQUENCE [LARGE SCALE GENOMIC DNA]</scope>
    <source>
        <strain evidence="3 4">HHTR114</strain>
    </source>
</reference>
<dbReference type="Pfam" id="PF01571">
    <property type="entry name" value="GCV_T"/>
    <property type="match status" value="1"/>
</dbReference>
<protein>
    <submittedName>
        <fullName evidence="3">Glycine cleavage T C-terminal barrel domain-containing protein</fullName>
    </submittedName>
</protein>
<evidence type="ECO:0000313" key="4">
    <source>
        <dbReference type="Proteomes" id="UP001596116"/>
    </source>
</evidence>
<feature type="domain" description="GCVT N-terminal" evidence="1">
    <location>
        <begin position="31"/>
        <end position="249"/>
    </location>
</feature>
<dbReference type="InterPro" id="IPR006222">
    <property type="entry name" value="GCVT_N"/>
</dbReference>
<gene>
    <name evidence="3" type="ORF">ACFMB1_10820</name>
</gene>
<dbReference type="InterPro" id="IPR013977">
    <property type="entry name" value="GcvT_C"/>
</dbReference>
<accession>A0ABW1KVP5</accession>
<proteinExistence type="predicted"/>
<evidence type="ECO:0000259" key="1">
    <source>
        <dbReference type="Pfam" id="PF01571"/>
    </source>
</evidence>
<dbReference type="InterPro" id="IPR027266">
    <property type="entry name" value="TrmE/GcvT-like"/>
</dbReference>
<dbReference type="InterPro" id="IPR028896">
    <property type="entry name" value="GcvT/YgfZ/DmdA"/>
</dbReference>